<evidence type="ECO:0000313" key="3">
    <source>
        <dbReference type="Proteomes" id="UP001597512"/>
    </source>
</evidence>
<sequence length="266" mass="30149">MRFVLFISLLILSYPNQAQPKIQVVLLGMYHLNNPGQDVAKVRVDDVLGEKRQAEISQVVDALKAYAPEQIFTEYSAKQQTRVDSLYRVYMAGGRRDKRGEMDQIVFRLANQLDLKPGKIMGVDDTGDFPYDSLMKVANAAGQQALLTEMNRTVTDYTNWFNTYLKEHTVGEVLLALNTPEQYRWDLGGYSNLVSQVGGFDNSVGAYMTAEWYKRNIYTHSHILKRIIPGTKRILVVFGASHAAVFNHLFGLSNRLEVIPLLQVLK</sequence>
<keyword evidence="1" id="KW-0732">Signal</keyword>
<dbReference type="InterPro" id="IPR043749">
    <property type="entry name" value="DUF5694"/>
</dbReference>
<dbReference type="Pfam" id="PF18950">
    <property type="entry name" value="DUF5694"/>
    <property type="match status" value="1"/>
</dbReference>
<protein>
    <submittedName>
        <fullName evidence="2">DUF5694 domain-containing protein</fullName>
    </submittedName>
</protein>
<name>A0ABW6AKV1_9BACT</name>
<accession>A0ABW6AKV1</accession>
<dbReference type="RefSeq" id="WP_381504642.1">
    <property type="nucleotide sequence ID" value="NZ_JBHUOM010000021.1"/>
</dbReference>
<dbReference type="Proteomes" id="UP001597512">
    <property type="component" value="Unassembled WGS sequence"/>
</dbReference>
<reference evidence="3" key="1">
    <citation type="journal article" date="2019" name="Int. J. Syst. Evol. Microbiol.">
        <title>The Global Catalogue of Microorganisms (GCM) 10K type strain sequencing project: providing services to taxonomists for standard genome sequencing and annotation.</title>
        <authorList>
            <consortium name="The Broad Institute Genomics Platform"/>
            <consortium name="The Broad Institute Genome Sequencing Center for Infectious Disease"/>
            <person name="Wu L."/>
            <person name="Ma J."/>
        </authorList>
    </citation>
    <scope>NUCLEOTIDE SEQUENCE [LARGE SCALE GENOMIC DNA]</scope>
    <source>
        <strain evidence="3">KCTC 52490</strain>
    </source>
</reference>
<proteinExistence type="predicted"/>
<comment type="caution">
    <text evidence="2">The sequence shown here is derived from an EMBL/GenBank/DDBJ whole genome shotgun (WGS) entry which is preliminary data.</text>
</comment>
<organism evidence="2 3">
    <name type="scientific">Spirosoma flavum</name>
    <dbReference type="NCBI Taxonomy" id="2048557"/>
    <lineage>
        <taxon>Bacteria</taxon>
        <taxon>Pseudomonadati</taxon>
        <taxon>Bacteroidota</taxon>
        <taxon>Cytophagia</taxon>
        <taxon>Cytophagales</taxon>
        <taxon>Cytophagaceae</taxon>
        <taxon>Spirosoma</taxon>
    </lineage>
</organism>
<feature type="signal peptide" evidence="1">
    <location>
        <begin position="1"/>
        <end position="18"/>
    </location>
</feature>
<gene>
    <name evidence="2" type="ORF">ACFS25_20225</name>
</gene>
<keyword evidence="3" id="KW-1185">Reference proteome</keyword>
<feature type="chain" id="PRO_5045340589" evidence="1">
    <location>
        <begin position="19"/>
        <end position="266"/>
    </location>
</feature>
<evidence type="ECO:0000256" key="1">
    <source>
        <dbReference type="SAM" id="SignalP"/>
    </source>
</evidence>
<dbReference type="EMBL" id="JBHUOM010000021">
    <property type="protein sequence ID" value="MFD2936121.1"/>
    <property type="molecule type" value="Genomic_DNA"/>
</dbReference>
<evidence type="ECO:0000313" key="2">
    <source>
        <dbReference type="EMBL" id="MFD2936121.1"/>
    </source>
</evidence>